<dbReference type="RefSeq" id="XP_024743138.1">
    <property type="nucleotide sequence ID" value="XM_024870704.1"/>
</dbReference>
<dbReference type="InParanoid" id="A0A2J6TT95"/>
<evidence type="ECO:0000256" key="1">
    <source>
        <dbReference type="SAM" id="MobiDB-lite"/>
    </source>
</evidence>
<accession>A0A2J6TT95</accession>
<feature type="compositionally biased region" description="Basic and acidic residues" evidence="1">
    <location>
        <begin position="13"/>
        <end position="24"/>
    </location>
</feature>
<organism evidence="2 3">
    <name type="scientific">Hyaloscypha bicolor E</name>
    <dbReference type="NCBI Taxonomy" id="1095630"/>
    <lineage>
        <taxon>Eukaryota</taxon>
        <taxon>Fungi</taxon>
        <taxon>Dikarya</taxon>
        <taxon>Ascomycota</taxon>
        <taxon>Pezizomycotina</taxon>
        <taxon>Leotiomycetes</taxon>
        <taxon>Helotiales</taxon>
        <taxon>Hyaloscyphaceae</taxon>
        <taxon>Hyaloscypha</taxon>
        <taxon>Hyaloscypha bicolor</taxon>
    </lineage>
</organism>
<feature type="region of interest" description="Disordered" evidence="1">
    <location>
        <begin position="1"/>
        <end position="24"/>
    </location>
</feature>
<reference evidence="2 3" key="1">
    <citation type="submission" date="2016-04" db="EMBL/GenBank/DDBJ databases">
        <title>A degradative enzymes factory behind the ericoid mycorrhizal symbiosis.</title>
        <authorList>
            <consortium name="DOE Joint Genome Institute"/>
            <person name="Martino E."/>
            <person name="Morin E."/>
            <person name="Grelet G."/>
            <person name="Kuo A."/>
            <person name="Kohler A."/>
            <person name="Daghino S."/>
            <person name="Barry K."/>
            <person name="Choi C."/>
            <person name="Cichocki N."/>
            <person name="Clum A."/>
            <person name="Copeland A."/>
            <person name="Hainaut M."/>
            <person name="Haridas S."/>
            <person name="Labutti K."/>
            <person name="Lindquist E."/>
            <person name="Lipzen A."/>
            <person name="Khouja H.-R."/>
            <person name="Murat C."/>
            <person name="Ohm R."/>
            <person name="Olson A."/>
            <person name="Spatafora J."/>
            <person name="Veneault-Fourrey C."/>
            <person name="Henrissat B."/>
            <person name="Grigoriev I."/>
            <person name="Martin F."/>
            <person name="Perotto S."/>
        </authorList>
    </citation>
    <scope>NUCLEOTIDE SEQUENCE [LARGE SCALE GENOMIC DNA]</scope>
    <source>
        <strain evidence="2 3">E</strain>
    </source>
</reference>
<dbReference type="EMBL" id="KZ613745">
    <property type="protein sequence ID" value="PMD66234.1"/>
    <property type="molecule type" value="Genomic_DNA"/>
</dbReference>
<dbReference type="OrthoDB" id="407832at2759"/>
<gene>
    <name evidence="2" type="ORF">K444DRAFT_166969</name>
</gene>
<dbReference type="AlphaFoldDB" id="A0A2J6TT95"/>
<evidence type="ECO:0000313" key="2">
    <source>
        <dbReference type="EMBL" id="PMD66234.1"/>
    </source>
</evidence>
<sequence length="106" mass="12221">MRRSWAGLPELPRAQREFQRPDKDPEYVFHSADQQQQRSWGESRITKSGNIQDINNVAEAESLVSAFPKVALKNQVIASLLRHYIDFLAPWYDFNDSQSLFGTLVP</sequence>
<protein>
    <submittedName>
        <fullName evidence="2">Uncharacterized protein</fullName>
    </submittedName>
</protein>
<dbReference type="GeneID" id="36578786"/>
<proteinExistence type="predicted"/>
<name>A0A2J6TT95_9HELO</name>
<dbReference type="STRING" id="1095630.A0A2J6TT95"/>
<keyword evidence="3" id="KW-1185">Reference proteome</keyword>
<evidence type="ECO:0000313" key="3">
    <source>
        <dbReference type="Proteomes" id="UP000235371"/>
    </source>
</evidence>
<dbReference type="Proteomes" id="UP000235371">
    <property type="component" value="Unassembled WGS sequence"/>
</dbReference>